<dbReference type="OrthoDB" id="3199569at2"/>
<evidence type="ECO:0000313" key="2">
    <source>
        <dbReference type="EMBL" id="RDB57345.1"/>
    </source>
</evidence>
<dbReference type="EMBL" id="PPTP01000001">
    <property type="protein sequence ID" value="RDB57345.1"/>
    <property type="molecule type" value="Genomic_DNA"/>
</dbReference>
<feature type="compositionally biased region" description="Low complexity" evidence="1">
    <location>
        <begin position="219"/>
        <end position="265"/>
    </location>
</feature>
<gene>
    <name evidence="2" type="ORF">C1880_00510</name>
</gene>
<accession>A0A369LGT8</accession>
<sequence length="367" mass="37981">MADAPPAASGQRSVTLDIGAIGSGLGDGIDIEEAYRLVAAAMENDAELMAAVGAARERAVETVRGNLAAKSARGGLEEYRRALDAEFEGTIDALTASMGMTASPDQKNTFNSAFDAFAAANASIYKSSADFRRECVDLLAKRALAELGSPVPADFDAQSRISDYIGELSREQAAKTISSLHGLKVSEVLAAGRKRIAQALGELMRRLRAVPKPAKATAEPRQASPAPAPATAAAPVPREAGLESAVEPAEAAPAPKHAAAKPAAAADDERLRDLINGIGTSLRSGLPAGTRGRHAAHAKVALDEIDEPATADNIVEFKPRDAERERERSAAIDSRVPAVPPARVAAAAGAACASAAAPVRNYSLNLR</sequence>
<proteinExistence type="predicted"/>
<dbReference type="RefSeq" id="WP_114619894.1">
    <property type="nucleotide sequence ID" value="NZ_PPTP01000001.1"/>
</dbReference>
<feature type="region of interest" description="Disordered" evidence="1">
    <location>
        <begin position="211"/>
        <end position="267"/>
    </location>
</feature>
<protein>
    <submittedName>
        <fullName evidence="2">Uncharacterized protein</fullName>
    </submittedName>
</protein>
<name>A0A369LGT8_9ACTN</name>
<keyword evidence="3" id="KW-1185">Reference proteome</keyword>
<dbReference type="Proteomes" id="UP000253792">
    <property type="component" value="Unassembled WGS sequence"/>
</dbReference>
<reference evidence="2 3" key="1">
    <citation type="journal article" date="2018" name="Elife">
        <title>Discovery and characterization of a prevalent human gut bacterial enzyme sufficient for the inactivation of a family of plant toxins.</title>
        <authorList>
            <person name="Koppel N."/>
            <person name="Bisanz J.E."/>
            <person name="Pandelia M.E."/>
            <person name="Turnbaugh P.J."/>
            <person name="Balskus E.P."/>
        </authorList>
    </citation>
    <scope>NUCLEOTIDE SEQUENCE [LARGE SCALE GENOMIC DNA]</scope>
    <source>
        <strain evidence="3">anaerobia AP69FAA</strain>
    </source>
</reference>
<evidence type="ECO:0000256" key="1">
    <source>
        <dbReference type="SAM" id="MobiDB-lite"/>
    </source>
</evidence>
<comment type="caution">
    <text evidence="2">The sequence shown here is derived from an EMBL/GenBank/DDBJ whole genome shotgun (WGS) entry which is preliminary data.</text>
</comment>
<organism evidence="2 3">
    <name type="scientific">Senegalimassilia anaerobia</name>
    <dbReference type="NCBI Taxonomy" id="1473216"/>
    <lineage>
        <taxon>Bacteria</taxon>
        <taxon>Bacillati</taxon>
        <taxon>Actinomycetota</taxon>
        <taxon>Coriobacteriia</taxon>
        <taxon>Coriobacteriales</taxon>
        <taxon>Coriobacteriaceae</taxon>
        <taxon>Senegalimassilia</taxon>
    </lineage>
</organism>
<dbReference type="AlphaFoldDB" id="A0A369LGT8"/>
<evidence type="ECO:0000313" key="3">
    <source>
        <dbReference type="Proteomes" id="UP000253792"/>
    </source>
</evidence>